<gene>
    <name evidence="1" type="ORF">HPULCUR_002305</name>
</gene>
<evidence type="ECO:0000313" key="2">
    <source>
        <dbReference type="Proteomes" id="UP001476247"/>
    </source>
</evidence>
<organism evidence="1 2">
    <name type="scientific">Helicostylum pulchrum</name>
    <dbReference type="NCBI Taxonomy" id="562976"/>
    <lineage>
        <taxon>Eukaryota</taxon>
        <taxon>Fungi</taxon>
        <taxon>Fungi incertae sedis</taxon>
        <taxon>Mucoromycota</taxon>
        <taxon>Mucoromycotina</taxon>
        <taxon>Mucoromycetes</taxon>
        <taxon>Mucorales</taxon>
        <taxon>Mucorineae</taxon>
        <taxon>Mucoraceae</taxon>
        <taxon>Helicostylum</taxon>
    </lineage>
</organism>
<comment type="caution">
    <text evidence="1">The sequence shown here is derived from an EMBL/GenBank/DDBJ whole genome shotgun (WGS) entry which is preliminary data.</text>
</comment>
<dbReference type="Proteomes" id="UP001476247">
    <property type="component" value="Unassembled WGS sequence"/>
</dbReference>
<protein>
    <recommendedName>
        <fullName evidence="3">DNA mismatch repair proteins mutS family domain-containing protein</fullName>
    </recommendedName>
</protein>
<accession>A0ABP9XS72</accession>
<reference evidence="1 2" key="1">
    <citation type="submission" date="2024-04" db="EMBL/GenBank/DDBJ databases">
        <title>genome sequences of Mucor flavus KT1a and Helicostylum pulchrum KT1b strains isolation_sourced from the surface of a dry-aged beef.</title>
        <authorList>
            <person name="Toyotome T."/>
            <person name="Hosono M."/>
            <person name="Torimaru M."/>
            <person name="Fukuda K."/>
            <person name="Mikami N."/>
        </authorList>
    </citation>
    <scope>NUCLEOTIDE SEQUENCE [LARGE SCALE GENOMIC DNA]</scope>
    <source>
        <strain evidence="1 2">KT1b</strain>
    </source>
</reference>
<evidence type="ECO:0000313" key="1">
    <source>
        <dbReference type="EMBL" id="GAA5796927.1"/>
    </source>
</evidence>
<sequence length="87" mass="9695">MFLYKLTSGICEKSFDMNVAAMAGIPKTIIDRATAIAEERDNMQVDGESQTGITPDIAADLKYLLFDKKKDPLAVNRIINNFKNLDI</sequence>
<keyword evidence="2" id="KW-1185">Reference proteome</keyword>
<evidence type="ECO:0008006" key="3">
    <source>
        <dbReference type="Google" id="ProtNLM"/>
    </source>
</evidence>
<dbReference type="EMBL" id="BAABUJ010000007">
    <property type="protein sequence ID" value="GAA5796927.1"/>
    <property type="molecule type" value="Genomic_DNA"/>
</dbReference>
<name>A0ABP9XS72_9FUNG</name>
<dbReference type="InterPro" id="IPR027417">
    <property type="entry name" value="P-loop_NTPase"/>
</dbReference>
<proteinExistence type="predicted"/>
<dbReference type="Gene3D" id="3.40.50.300">
    <property type="entry name" value="P-loop containing nucleotide triphosphate hydrolases"/>
    <property type="match status" value="1"/>
</dbReference>